<evidence type="ECO:0000313" key="10">
    <source>
        <dbReference type="Proteomes" id="UP000031518"/>
    </source>
</evidence>
<dbReference type="InterPro" id="IPR020930">
    <property type="entry name" value="Ribosomal_uL5_bac-type"/>
</dbReference>
<accession>A0A0B6WUM3</accession>
<dbReference type="InterPro" id="IPR011035">
    <property type="entry name" value="Ribosomal_bL25/Gln-tRNA_synth"/>
</dbReference>
<dbReference type="GO" id="GO:0022625">
    <property type="term" value="C:cytosolic large ribosomal subunit"/>
    <property type="evidence" value="ECO:0007669"/>
    <property type="project" value="TreeGrafter"/>
</dbReference>
<evidence type="ECO:0000313" key="9">
    <source>
        <dbReference type="EMBL" id="CDM64938.1"/>
    </source>
</evidence>
<comment type="function">
    <text evidence="5">This is one of the proteins that binds to the 5S RNA in the ribosome where it forms part of the central protuberance.</text>
</comment>
<dbReference type="Gene3D" id="2.40.240.10">
    <property type="entry name" value="Ribosomal Protein L25, Chain P"/>
    <property type="match status" value="1"/>
</dbReference>
<keyword evidence="4 5" id="KW-0687">Ribonucleoprotein</keyword>
<dbReference type="InterPro" id="IPR020056">
    <property type="entry name" value="Rbsml_bL25/Gln-tRNA_synth_N"/>
</dbReference>
<proteinExistence type="inferred from homology"/>
<dbReference type="GO" id="GO:0006412">
    <property type="term" value="P:translation"/>
    <property type="evidence" value="ECO:0007669"/>
    <property type="project" value="UniProtKB-UniRule"/>
</dbReference>
<comment type="subunit">
    <text evidence="5">Part of the 50S ribosomal subunit; part of the 5S rRNA/L5/L18/L25 subcomplex. Contacts the 5S rRNA. Binds to the 5S rRNA independently of L5 and L18.</text>
</comment>
<evidence type="ECO:0000256" key="5">
    <source>
        <dbReference type="HAMAP-Rule" id="MF_01334"/>
    </source>
</evidence>
<organism evidence="9 10">
    <name type="scientific">Pyrinomonas methylaliphatogenes</name>
    <dbReference type="NCBI Taxonomy" id="454194"/>
    <lineage>
        <taxon>Bacteria</taxon>
        <taxon>Pseudomonadati</taxon>
        <taxon>Acidobacteriota</taxon>
        <taxon>Blastocatellia</taxon>
        <taxon>Blastocatellales</taxon>
        <taxon>Pyrinomonadaceae</taxon>
        <taxon>Pyrinomonas</taxon>
    </lineage>
</organism>
<dbReference type="GO" id="GO:0003735">
    <property type="term" value="F:structural constituent of ribosome"/>
    <property type="evidence" value="ECO:0007669"/>
    <property type="project" value="InterPro"/>
</dbReference>
<keyword evidence="2 5" id="KW-0694">RNA-binding</keyword>
<dbReference type="RefSeq" id="WP_041975475.1">
    <property type="nucleotide sequence ID" value="NZ_CBXV010000004.1"/>
</dbReference>
<evidence type="ECO:0000259" key="7">
    <source>
        <dbReference type="Pfam" id="PF01386"/>
    </source>
</evidence>
<dbReference type="InterPro" id="IPR020057">
    <property type="entry name" value="Ribosomal_bL25_b-dom"/>
</dbReference>
<dbReference type="InterPro" id="IPR029751">
    <property type="entry name" value="Ribosomal_L25_dom"/>
</dbReference>
<name>A0A0B6WUM3_9BACT</name>
<feature type="domain" description="Large ribosomal subunit protein bL25 beta" evidence="8">
    <location>
        <begin position="105"/>
        <end position="185"/>
    </location>
</feature>
<dbReference type="PANTHER" id="PTHR33284">
    <property type="entry name" value="RIBOSOMAL PROTEIN L25/GLN-TRNA SYNTHETASE, ANTI-CODON-BINDING DOMAIN-CONTAINING PROTEIN"/>
    <property type="match status" value="1"/>
</dbReference>
<feature type="region of interest" description="Disordered" evidence="6">
    <location>
        <begin position="196"/>
        <end position="218"/>
    </location>
</feature>
<evidence type="ECO:0000256" key="6">
    <source>
        <dbReference type="SAM" id="MobiDB-lite"/>
    </source>
</evidence>
<reference evidence="9 10" key="1">
    <citation type="submission" date="2013-12" db="EMBL/GenBank/DDBJ databases">
        <authorList>
            <person name="Stott M."/>
        </authorList>
    </citation>
    <scope>NUCLEOTIDE SEQUENCE [LARGE SCALE GENOMIC DNA]</scope>
    <source>
        <strain evidence="9 10">K22</strain>
    </source>
</reference>
<evidence type="ECO:0000259" key="8">
    <source>
        <dbReference type="Pfam" id="PF14693"/>
    </source>
</evidence>
<keyword evidence="10" id="KW-1185">Reference proteome</keyword>
<dbReference type="InterPro" id="IPR001021">
    <property type="entry name" value="Ribosomal_bL25_long"/>
</dbReference>
<feature type="domain" description="Large ribosomal subunit protein bL25 L25" evidence="7">
    <location>
        <begin position="10"/>
        <end position="96"/>
    </location>
</feature>
<dbReference type="Proteomes" id="UP000031518">
    <property type="component" value="Unassembled WGS sequence"/>
</dbReference>
<dbReference type="EMBL" id="CBXV010000004">
    <property type="protein sequence ID" value="CDM64938.1"/>
    <property type="molecule type" value="Genomic_DNA"/>
</dbReference>
<comment type="similarity">
    <text evidence="5">Belongs to the bacterial ribosomal protein bL25 family. CTC subfamily.</text>
</comment>
<protein>
    <recommendedName>
        <fullName evidence="5">Large ribosomal subunit protein bL25</fullName>
    </recommendedName>
    <alternativeName>
        <fullName evidence="5">General stress protein CTC</fullName>
    </alternativeName>
</protein>
<keyword evidence="1 5" id="KW-0699">rRNA-binding</keyword>
<reference evidence="9 10" key="2">
    <citation type="submission" date="2015-01" db="EMBL/GenBank/DDBJ databases">
        <title>Complete genome sequence of Pyrinomonas methylaliphatogenes type strain K22T.</title>
        <authorList>
            <person name="Lee K.C.Y."/>
            <person name="Power J.F."/>
            <person name="Dunfield P.F."/>
            <person name="Morgan X.C."/>
            <person name="Huttenhower C."/>
            <person name="Stott M.B."/>
        </authorList>
    </citation>
    <scope>NUCLEOTIDE SEQUENCE [LARGE SCALE GENOMIC DNA]</scope>
    <source>
        <strain evidence="9 10">K22</strain>
    </source>
</reference>
<evidence type="ECO:0000256" key="1">
    <source>
        <dbReference type="ARBA" id="ARBA00022730"/>
    </source>
</evidence>
<dbReference type="PANTHER" id="PTHR33284:SF1">
    <property type="entry name" value="RIBOSOMAL PROTEIN L25_GLN-TRNA SYNTHETASE, ANTI-CODON-BINDING DOMAIN-CONTAINING PROTEIN"/>
    <property type="match status" value="1"/>
</dbReference>
<dbReference type="CDD" id="cd00495">
    <property type="entry name" value="Ribosomal_L25_TL5_CTC"/>
    <property type="match status" value="1"/>
</dbReference>
<dbReference type="HAMAP" id="MF_01334">
    <property type="entry name" value="Ribosomal_bL25_CTC"/>
    <property type="match status" value="1"/>
</dbReference>
<gene>
    <name evidence="5" type="primary">rplY</name>
    <name evidence="5" type="synonym">ctc</name>
    <name evidence="9" type="ORF">PYK22_00934</name>
</gene>
<dbReference type="STRING" id="454194.PYK22_00934"/>
<keyword evidence="3 5" id="KW-0689">Ribosomal protein</keyword>
<dbReference type="Gene3D" id="2.170.120.20">
    <property type="entry name" value="Ribosomal protein L25, beta domain"/>
    <property type="match status" value="1"/>
</dbReference>
<dbReference type="OrthoDB" id="9790002at2"/>
<evidence type="ECO:0000256" key="2">
    <source>
        <dbReference type="ARBA" id="ARBA00022884"/>
    </source>
</evidence>
<evidence type="ECO:0000256" key="3">
    <source>
        <dbReference type="ARBA" id="ARBA00022980"/>
    </source>
</evidence>
<dbReference type="InterPro" id="IPR037121">
    <property type="entry name" value="Ribosomal_bL25_C"/>
</dbReference>
<dbReference type="AlphaFoldDB" id="A0A0B6WUM3"/>
<dbReference type="SUPFAM" id="SSF50715">
    <property type="entry name" value="Ribosomal protein L25-like"/>
    <property type="match status" value="1"/>
</dbReference>
<dbReference type="GO" id="GO:0008097">
    <property type="term" value="F:5S rRNA binding"/>
    <property type="evidence" value="ECO:0007669"/>
    <property type="project" value="InterPro"/>
</dbReference>
<sequence>MGEKEIVVRAKKRERFGKNEARRLRRAGFIPVIVYGGDAEPVAAAAPRSELAAILRSETGHNTIFKIEIEGVGTSEVLFQDWDFDPVYGRLIHADLRRLLQDQTIDVTVPVHLVGNPVGVREQGGILEQVVREIEIRCRPRDIPEAIEVDVSHLGIHDVLHVADIPKDERFQILEPPDTVIATVGVVREEELAVAPVEEEAEPEVISKGKKEEEKGES</sequence>
<evidence type="ECO:0000256" key="4">
    <source>
        <dbReference type="ARBA" id="ARBA00023274"/>
    </source>
</evidence>
<dbReference type="Pfam" id="PF14693">
    <property type="entry name" value="Ribosomal_TL5_C"/>
    <property type="match status" value="1"/>
</dbReference>
<dbReference type="NCBIfam" id="TIGR00731">
    <property type="entry name" value="bL25_bact_ctc"/>
    <property type="match status" value="1"/>
</dbReference>
<dbReference type="Pfam" id="PF01386">
    <property type="entry name" value="Ribosomal_L25p"/>
    <property type="match status" value="1"/>
</dbReference>
<feature type="compositionally biased region" description="Basic and acidic residues" evidence="6">
    <location>
        <begin position="205"/>
        <end position="218"/>
    </location>
</feature>